<dbReference type="PANTHER" id="PTHR34187:SF2">
    <property type="entry name" value="DUF202 DOMAIN-CONTAINING PROTEIN"/>
    <property type="match status" value="1"/>
</dbReference>
<dbReference type="Proteomes" id="UP000290759">
    <property type="component" value="Unassembled WGS sequence"/>
</dbReference>
<dbReference type="PANTHER" id="PTHR34187">
    <property type="entry name" value="FGR18P"/>
    <property type="match status" value="1"/>
</dbReference>
<keyword evidence="5 6" id="KW-0472">Membrane</keyword>
<reference evidence="8 9" key="1">
    <citation type="submission" date="2018-12" db="EMBL/GenBank/DDBJ databases">
        <authorList>
            <person name="Grouzdev D.S."/>
            <person name="Krutkina M.S."/>
        </authorList>
    </citation>
    <scope>NUCLEOTIDE SEQUENCE [LARGE SCALE GENOMIC DNA]</scope>
    <source>
        <strain evidence="8 9">RmlP026</strain>
    </source>
</reference>
<evidence type="ECO:0000256" key="6">
    <source>
        <dbReference type="SAM" id="Phobius"/>
    </source>
</evidence>
<gene>
    <name evidence="8" type="ORF">D3273_18155</name>
</gene>
<evidence type="ECO:0000256" key="2">
    <source>
        <dbReference type="ARBA" id="ARBA00022475"/>
    </source>
</evidence>
<organism evidence="8 9">
    <name type="scientific">Lichenibacterium minor</name>
    <dbReference type="NCBI Taxonomy" id="2316528"/>
    <lineage>
        <taxon>Bacteria</taxon>
        <taxon>Pseudomonadati</taxon>
        <taxon>Pseudomonadota</taxon>
        <taxon>Alphaproteobacteria</taxon>
        <taxon>Hyphomicrobiales</taxon>
        <taxon>Lichenihabitantaceae</taxon>
        <taxon>Lichenibacterium</taxon>
    </lineage>
</organism>
<dbReference type="OrthoDB" id="582337at2"/>
<dbReference type="InterPro" id="IPR052053">
    <property type="entry name" value="IM_YidH-like"/>
</dbReference>
<dbReference type="RefSeq" id="WP_129228303.1">
    <property type="nucleotide sequence ID" value="NZ_QYBB01000023.1"/>
</dbReference>
<feature type="transmembrane region" description="Helical" evidence="6">
    <location>
        <begin position="101"/>
        <end position="122"/>
    </location>
</feature>
<feature type="transmembrane region" description="Helical" evidence="6">
    <location>
        <begin position="61"/>
        <end position="81"/>
    </location>
</feature>
<comment type="subcellular location">
    <subcellularLocation>
        <location evidence="1">Cell membrane</location>
        <topology evidence="1">Multi-pass membrane protein</topology>
    </subcellularLocation>
</comment>
<keyword evidence="4 6" id="KW-1133">Transmembrane helix</keyword>
<dbReference type="EMBL" id="QYBB01000023">
    <property type="protein sequence ID" value="RYC30607.1"/>
    <property type="molecule type" value="Genomic_DNA"/>
</dbReference>
<evidence type="ECO:0000259" key="7">
    <source>
        <dbReference type="Pfam" id="PF02656"/>
    </source>
</evidence>
<dbReference type="AlphaFoldDB" id="A0A4Q2U6H7"/>
<sequence>MIERYSDHAANERTFLAWIRTAIAVAAFGFLVEKFDLVLKATSRSMGGKGPSELGERVADVTGLLVIALAGLMVALATVRFRHTAAAIDSPDRHPATGVRLDIALVGLLMLFGAALFAYLSYSVVDELT</sequence>
<accession>A0A4Q2U6H7</accession>
<keyword evidence="2" id="KW-1003">Cell membrane</keyword>
<evidence type="ECO:0000256" key="5">
    <source>
        <dbReference type="ARBA" id="ARBA00023136"/>
    </source>
</evidence>
<feature type="domain" description="DUF202" evidence="7">
    <location>
        <begin position="7"/>
        <end position="86"/>
    </location>
</feature>
<evidence type="ECO:0000256" key="4">
    <source>
        <dbReference type="ARBA" id="ARBA00022989"/>
    </source>
</evidence>
<evidence type="ECO:0000256" key="1">
    <source>
        <dbReference type="ARBA" id="ARBA00004651"/>
    </source>
</evidence>
<reference evidence="8 9" key="2">
    <citation type="submission" date="2019-02" db="EMBL/GenBank/DDBJ databases">
        <title>'Lichenibacterium ramalinii' gen. nov. sp. nov., 'Lichenibacterium minor' gen. nov. sp. nov.</title>
        <authorList>
            <person name="Pankratov T."/>
        </authorList>
    </citation>
    <scope>NUCLEOTIDE SEQUENCE [LARGE SCALE GENOMIC DNA]</scope>
    <source>
        <strain evidence="8 9">RmlP026</strain>
    </source>
</reference>
<keyword evidence="3 6" id="KW-0812">Transmembrane</keyword>
<dbReference type="InterPro" id="IPR003807">
    <property type="entry name" value="DUF202"/>
</dbReference>
<protein>
    <submittedName>
        <fullName evidence="8">DUF202 domain-containing protein</fullName>
    </submittedName>
</protein>
<keyword evidence="9" id="KW-1185">Reference proteome</keyword>
<feature type="transmembrane region" description="Helical" evidence="6">
    <location>
        <begin position="15"/>
        <end position="32"/>
    </location>
</feature>
<dbReference type="Pfam" id="PF02656">
    <property type="entry name" value="DUF202"/>
    <property type="match status" value="1"/>
</dbReference>
<comment type="caution">
    <text evidence="8">The sequence shown here is derived from an EMBL/GenBank/DDBJ whole genome shotgun (WGS) entry which is preliminary data.</text>
</comment>
<evidence type="ECO:0000256" key="3">
    <source>
        <dbReference type="ARBA" id="ARBA00022692"/>
    </source>
</evidence>
<proteinExistence type="predicted"/>
<evidence type="ECO:0000313" key="8">
    <source>
        <dbReference type="EMBL" id="RYC30607.1"/>
    </source>
</evidence>
<evidence type="ECO:0000313" key="9">
    <source>
        <dbReference type="Proteomes" id="UP000290759"/>
    </source>
</evidence>
<dbReference type="GO" id="GO:0005886">
    <property type="term" value="C:plasma membrane"/>
    <property type="evidence" value="ECO:0007669"/>
    <property type="project" value="UniProtKB-SubCell"/>
</dbReference>
<name>A0A4Q2U6H7_9HYPH</name>